<dbReference type="Pfam" id="PF00497">
    <property type="entry name" value="SBP_bac_3"/>
    <property type="match status" value="2"/>
</dbReference>
<dbReference type="InterPro" id="IPR005467">
    <property type="entry name" value="His_kinase_dom"/>
</dbReference>
<dbReference type="AlphaFoldDB" id="A0A315ZTV0"/>
<evidence type="ECO:0000256" key="11">
    <source>
        <dbReference type="SAM" id="Phobius"/>
    </source>
</evidence>
<dbReference type="Gene3D" id="1.10.287.130">
    <property type="match status" value="1"/>
</dbReference>
<feature type="signal peptide" evidence="12">
    <location>
        <begin position="1"/>
        <end position="28"/>
    </location>
</feature>
<name>A0A315ZTV0_9FIRM</name>
<feature type="modified residue" description="4-aspartylphosphate" evidence="10">
    <location>
        <position position="856"/>
    </location>
</feature>
<proteinExistence type="inferred from homology"/>
<evidence type="ECO:0000259" key="13">
    <source>
        <dbReference type="PROSITE" id="PS50109"/>
    </source>
</evidence>
<keyword evidence="16" id="KW-1185">Reference proteome</keyword>
<dbReference type="Gene3D" id="3.40.50.2300">
    <property type="match status" value="2"/>
</dbReference>
<dbReference type="OrthoDB" id="9810305at2"/>
<feature type="modified residue" description="4-aspartylphosphate" evidence="10">
    <location>
        <position position="994"/>
    </location>
</feature>
<comment type="similarity">
    <text evidence="2">In the N-terminal section; belongs to the phytochrome family.</text>
</comment>
<dbReference type="Pfam" id="PF00072">
    <property type="entry name" value="Response_reg"/>
    <property type="match status" value="2"/>
</dbReference>
<evidence type="ECO:0000256" key="10">
    <source>
        <dbReference type="PROSITE-ProRule" id="PRU00169"/>
    </source>
</evidence>
<comment type="catalytic activity">
    <reaction evidence="1">
        <text>ATP + protein L-histidine = ADP + protein N-phospho-L-histidine.</text>
        <dbReference type="EC" id="2.7.13.3"/>
    </reaction>
</comment>
<evidence type="ECO:0000256" key="5">
    <source>
        <dbReference type="ARBA" id="ARBA00022553"/>
    </source>
</evidence>
<dbReference type="InterPro" id="IPR011006">
    <property type="entry name" value="CheY-like_superfamily"/>
</dbReference>
<dbReference type="SMART" id="SM00062">
    <property type="entry name" value="PBPb"/>
    <property type="match status" value="2"/>
</dbReference>
<feature type="chain" id="PRO_5043163503" description="Circadian input-output histidine kinase CikA" evidence="12">
    <location>
        <begin position="29"/>
        <end position="1065"/>
    </location>
</feature>
<dbReference type="Pfam" id="PF02518">
    <property type="entry name" value="HATPase_c"/>
    <property type="match status" value="1"/>
</dbReference>
<dbReference type="Pfam" id="PF00512">
    <property type="entry name" value="HisKA"/>
    <property type="match status" value="1"/>
</dbReference>
<keyword evidence="6 15" id="KW-0808">Transferase</keyword>
<evidence type="ECO:0000256" key="2">
    <source>
        <dbReference type="ARBA" id="ARBA00006402"/>
    </source>
</evidence>
<dbReference type="SUPFAM" id="SSF53850">
    <property type="entry name" value="Periplasmic binding protein-like II"/>
    <property type="match status" value="2"/>
</dbReference>
<feature type="domain" description="Response regulatory" evidence="14">
    <location>
        <begin position="802"/>
        <end position="922"/>
    </location>
</feature>
<dbReference type="PRINTS" id="PR00344">
    <property type="entry name" value="BCTRLSENSOR"/>
</dbReference>
<accession>A0A315ZTV0</accession>
<reference evidence="16" key="1">
    <citation type="submission" date="2017-07" db="EMBL/GenBank/DDBJ databases">
        <authorList>
            <person name="Varghese N."/>
            <person name="Submissions S."/>
        </authorList>
    </citation>
    <scope>NUCLEOTIDE SEQUENCE [LARGE SCALE GENOMIC DNA]</scope>
    <source>
        <strain evidence="16">NLAE-zl-C134</strain>
    </source>
</reference>
<feature type="transmembrane region" description="Helical" evidence="11">
    <location>
        <begin position="507"/>
        <end position="527"/>
    </location>
</feature>
<dbReference type="SUPFAM" id="SSF55874">
    <property type="entry name" value="ATPase domain of HSP90 chaperone/DNA topoisomerase II/histidine kinase"/>
    <property type="match status" value="1"/>
</dbReference>
<keyword evidence="11" id="KW-0472">Membrane</keyword>
<evidence type="ECO:0000256" key="1">
    <source>
        <dbReference type="ARBA" id="ARBA00000085"/>
    </source>
</evidence>
<dbReference type="CDD" id="cd00082">
    <property type="entry name" value="HisKA"/>
    <property type="match status" value="1"/>
</dbReference>
<keyword evidence="7" id="KW-0902">Two-component regulatory system</keyword>
<keyword evidence="12" id="KW-0732">Signal</keyword>
<dbReference type="InterPro" id="IPR001638">
    <property type="entry name" value="Solute-binding_3/MltF_N"/>
</dbReference>
<dbReference type="InterPro" id="IPR003594">
    <property type="entry name" value="HATPase_dom"/>
</dbReference>
<dbReference type="GO" id="GO:0000155">
    <property type="term" value="F:phosphorelay sensor kinase activity"/>
    <property type="evidence" value="ECO:0007669"/>
    <property type="project" value="InterPro"/>
</dbReference>
<comment type="function">
    <text evidence="8">May play the central regulatory role in sporulation. It may be an element of the effector pathway responsible for the activation of sporulation genes in response to nutritional stress. Spo0A may act in concert with spo0H (a sigma factor) to control the expression of some genes that are critical to the sporulation process.</text>
</comment>
<evidence type="ECO:0000256" key="12">
    <source>
        <dbReference type="SAM" id="SignalP"/>
    </source>
</evidence>
<dbReference type="SUPFAM" id="SSF47384">
    <property type="entry name" value="Homodimeric domain of signal transducing histidine kinase"/>
    <property type="match status" value="1"/>
</dbReference>
<dbReference type="PROSITE" id="PS50109">
    <property type="entry name" value="HIS_KIN"/>
    <property type="match status" value="1"/>
</dbReference>
<dbReference type="FunFam" id="3.30.565.10:FF:000010">
    <property type="entry name" value="Sensor histidine kinase RcsC"/>
    <property type="match status" value="1"/>
</dbReference>
<feature type="domain" description="Histidine kinase" evidence="13">
    <location>
        <begin position="564"/>
        <end position="787"/>
    </location>
</feature>
<dbReference type="SUPFAM" id="SSF52172">
    <property type="entry name" value="CheY-like"/>
    <property type="match status" value="2"/>
</dbReference>
<evidence type="ECO:0000313" key="15">
    <source>
        <dbReference type="EMBL" id="SUQ15162.1"/>
    </source>
</evidence>
<evidence type="ECO:0000256" key="3">
    <source>
        <dbReference type="ARBA" id="ARBA00012438"/>
    </source>
</evidence>
<dbReference type="PROSITE" id="PS50110">
    <property type="entry name" value="RESPONSE_REGULATORY"/>
    <property type="match status" value="2"/>
</dbReference>
<keyword evidence="6 15" id="KW-0418">Kinase</keyword>
<evidence type="ECO:0000256" key="4">
    <source>
        <dbReference type="ARBA" id="ARBA00018672"/>
    </source>
</evidence>
<dbReference type="PANTHER" id="PTHR45339">
    <property type="entry name" value="HYBRID SIGNAL TRANSDUCTION HISTIDINE KINASE J"/>
    <property type="match status" value="1"/>
</dbReference>
<dbReference type="Proteomes" id="UP000254051">
    <property type="component" value="Unassembled WGS sequence"/>
</dbReference>
<protein>
    <recommendedName>
        <fullName evidence="9">Circadian input-output histidine kinase CikA</fullName>
        <ecNumber evidence="3">2.7.13.3</ecNumber>
    </recommendedName>
    <alternativeName>
        <fullName evidence="4">Stage 0 sporulation protein A homolog</fullName>
    </alternativeName>
</protein>
<dbReference type="RefSeq" id="WP_109712724.1">
    <property type="nucleotide sequence ID" value="NZ_QGDS01000010.1"/>
</dbReference>
<evidence type="ECO:0000256" key="7">
    <source>
        <dbReference type="ARBA" id="ARBA00023012"/>
    </source>
</evidence>
<dbReference type="EC" id="2.7.13.3" evidence="3"/>
<keyword evidence="11" id="KW-0812">Transmembrane</keyword>
<keyword evidence="11" id="KW-1133">Transmembrane helix</keyword>
<dbReference type="InterPro" id="IPR036890">
    <property type="entry name" value="HATPase_C_sf"/>
</dbReference>
<evidence type="ECO:0000256" key="8">
    <source>
        <dbReference type="ARBA" id="ARBA00024867"/>
    </source>
</evidence>
<dbReference type="InterPro" id="IPR001789">
    <property type="entry name" value="Sig_transdc_resp-reg_receiver"/>
</dbReference>
<dbReference type="InterPro" id="IPR004358">
    <property type="entry name" value="Sig_transdc_His_kin-like_C"/>
</dbReference>
<dbReference type="PANTHER" id="PTHR45339:SF1">
    <property type="entry name" value="HYBRID SIGNAL TRANSDUCTION HISTIDINE KINASE J"/>
    <property type="match status" value="1"/>
</dbReference>
<dbReference type="InterPro" id="IPR036097">
    <property type="entry name" value="HisK_dim/P_sf"/>
</dbReference>
<dbReference type="EMBL" id="UHJJ01000010">
    <property type="protein sequence ID" value="SUQ15162.1"/>
    <property type="molecule type" value="Genomic_DNA"/>
</dbReference>
<organism evidence="15 16">
    <name type="scientific">Faecalicatena contorta</name>
    <dbReference type="NCBI Taxonomy" id="39482"/>
    <lineage>
        <taxon>Bacteria</taxon>
        <taxon>Bacillati</taxon>
        <taxon>Bacillota</taxon>
        <taxon>Clostridia</taxon>
        <taxon>Lachnospirales</taxon>
        <taxon>Lachnospiraceae</taxon>
        <taxon>Faecalicatena</taxon>
    </lineage>
</organism>
<dbReference type="Gene3D" id="3.40.190.10">
    <property type="entry name" value="Periplasmic binding protein-like II"/>
    <property type="match status" value="4"/>
</dbReference>
<sequence length="1065" mass="119444">MGNWKRLFALTLSMLMLVTIMFPGTVHAAREKTLRIGYIDYQGFIQQNEDGTYEGYGVDYLNEISKYTGWKYEYVFGTWPKLLEKLKNKEIDFLCSAQKVESRKANFDYSEYPIGYTQGLLYTLPENDNIYYEDYKALNDTKIGGLRSSATNDFLKRYAKRCGFKYKLVEYDSEAEMVQALKVGEVETIATDRFAYHNDLKLVAQFGADAYYMMSYKGSPYIEEANFALSEIKVDFSFETELFKKHYSESTEETGLLLTREEMEYIKSAPVITVGNLADRHPMSRLNPETGKAEGINEDILDLISQVSGLTFEQQIVPQGDKPIEALKEGRFDLIAGIIQADTFREDQELSLSDPFLKSDLVVVVRKGYSYNPQNNTVVGVNRTFRTLQEHIAAEYPNARVAGYKTVEDALKAVQTQEADAVIQNIYMMTYLLQNPRYSNLQILPTRFMEENSSIVGLRSADSRLMSIINKTIGVIGEEKVNEIVTARTIADPYHATLLDTMYEYRVLFSVLGVLAVTIFTAIGVIWKMRRRNLLRLQSKNEQLAEAVKRADMASQAKSLFLARMSHEIRTPMNAIVGLTTIAKSHKDSGEKMEEYLNKIMSASKVLLGIINDILDMSAIENEKLKIASTPFDFKQLLTGISTMYYGQCKEKGVKFDLILSGVSEEILVGDALRTNQILLNIMSNAFKFTPPGGSIRFLATQTLIQDGTVYIRFKITDTGIGMTEEMKERLFQPFEQESAMTALKHGGSGLGMSITKSLVDMMQGKIEVESQKDAGTTFTVDLPFGLPDESFGEKEEVKDICALVVDDDADAREYTSSILKRLCISHDTASSGEEAVEKLVLEHEKGRGYDVCFIDWVMAGMDGIAVTRKIRELFDEDTIIIIVSAYDISEVEEEAREAGADMFITKPMFQSTVVDLLMTLSGGIYKSQTVEPDEYDFTGYRVLVAEDNAMNIEIVIDLLGLVKMEVDCAENGKEAVEMFEKSEPGTYAAVLLDIQMPVMDGHEASRAIRAGNHPEARTMPIYAITANAFTEDVSAALAAGMNGYIAKPIDNGLLYSTLAKHCKK</sequence>
<dbReference type="SMART" id="SM00388">
    <property type="entry name" value="HisKA"/>
    <property type="match status" value="1"/>
</dbReference>
<dbReference type="InterPro" id="IPR003661">
    <property type="entry name" value="HisK_dim/P_dom"/>
</dbReference>
<dbReference type="CDD" id="cd01007">
    <property type="entry name" value="PBP2_BvgS_HisK_like"/>
    <property type="match status" value="1"/>
</dbReference>
<gene>
    <name evidence="15" type="ORF">SAMN05216529_11065</name>
</gene>
<dbReference type="Gene3D" id="3.30.565.10">
    <property type="entry name" value="Histidine kinase-like ATPase, C-terminal domain"/>
    <property type="match status" value="1"/>
</dbReference>
<evidence type="ECO:0000256" key="9">
    <source>
        <dbReference type="ARBA" id="ARBA00074306"/>
    </source>
</evidence>
<dbReference type="CDD" id="cd17546">
    <property type="entry name" value="REC_hyHK_CKI1_RcsC-like"/>
    <property type="match status" value="2"/>
</dbReference>
<evidence type="ECO:0000313" key="16">
    <source>
        <dbReference type="Proteomes" id="UP000254051"/>
    </source>
</evidence>
<keyword evidence="5 10" id="KW-0597">Phosphoprotein</keyword>
<dbReference type="CDD" id="cd16922">
    <property type="entry name" value="HATPase_EvgS-ArcB-TorS-like"/>
    <property type="match status" value="1"/>
</dbReference>
<dbReference type="SMART" id="SM00387">
    <property type="entry name" value="HATPase_c"/>
    <property type="match status" value="1"/>
</dbReference>
<evidence type="ECO:0000259" key="14">
    <source>
        <dbReference type="PROSITE" id="PS50110"/>
    </source>
</evidence>
<evidence type="ECO:0000256" key="6">
    <source>
        <dbReference type="ARBA" id="ARBA00022777"/>
    </source>
</evidence>
<feature type="domain" description="Response regulatory" evidence="14">
    <location>
        <begin position="942"/>
        <end position="1063"/>
    </location>
</feature>
<dbReference type="SMART" id="SM00448">
    <property type="entry name" value="REC"/>
    <property type="match status" value="2"/>
</dbReference>